<evidence type="ECO:0000313" key="3">
    <source>
        <dbReference type="Proteomes" id="UP000059680"/>
    </source>
</evidence>
<reference evidence="3" key="1">
    <citation type="journal article" date="2005" name="Nature">
        <title>The map-based sequence of the rice genome.</title>
        <authorList>
            <consortium name="International rice genome sequencing project (IRGSP)"/>
            <person name="Matsumoto T."/>
            <person name="Wu J."/>
            <person name="Kanamori H."/>
            <person name="Katayose Y."/>
            <person name="Fujisawa M."/>
            <person name="Namiki N."/>
            <person name="Mizuno H."/>
            <person name="Yamamoto K."/>
            <person name="Antonio B.A."/>
            <person name="Baba T."/>
            <person name="Sakata K."/>
            <person name="Nagamura Y."/>
            <person name="Aoki H."/>
            <person name="Arikawa K."/>
            <person name="Arita K."/>
            <person name="Bito T."/>
            <person name="Chiden Y."/>
            <person name="Fujitsuka N."/>
            <person name="Fukunaka R."/>
            <person name="Hamada M."/>
            <person name="Harada C."/>
            <person name="Hayashi A."/>
            <person name="Hijishita S."/>
            <person name="Honda M."/>
            <person name="Hosokawa S."/>
            <person name="Ichikawa Y."/>
            <person name="Idonuma A."/>
            <person name="Iijima M."/>
            <person name="Ikeda M."/>
            <person name="Ikeno M."/>
            <person name="Ito K."/>
            <person name="Ito S."/>
            <person name="Ito T."/>
            <person name="Ito Y."/>
            <person name="Ito Y."/>
            <person name="Iwabuchi A."/>
            <person name="Kamiya K."/>
            <person name="Karasawa W."/>
            <person name="Kurita K."/>
            <person name="Katagiri S."/>
            <person name="Kikuta A."/>
            <person name="Kobayashi H."/>
            <person name="Kobayashi N."/>
            <person name="Machita K."/>
            <person name="Maehara T."/>
            <person name="Masukawa M."/>
            <person name="Mizubayashi T."/>
            <person name="Mukai Y."/>
            <person name="Nagasaki H."/>
            <person name="Nagata Y."/>
            <person name="Naito S."/>
            <person name="Nakashima M."/>
            <person name="Nakama Y."/>
            <person name="Nakamichi Y."/>
            <person name="Nakamura M."/>
            <person name="Meguro A."/>
            <person name="Negishi M."/>
            <person name="Ohta I."/>
            <person name="Ohta T."/>
            <person name="Okamoto M."/>
            <person name="Ono N."/>
            <person name="Saji S."/>
            <person name="Sakaguchi M."/>
            <person name="Sakai K."/>
            <person name="Shibata M."/>
            <person name="Shimokawa T."/>
            <person name="Song J."/>
            <person name="Takazaki Y."/>
            <person name="Terasawa K."/>
            <person name="Tsugane M."/>
            <person name="Tsuji K."/>
            <person name="Ueda S."/>
            <person name="Waki K."/>
            <person name="Yamagata H."/>
            <person name="Yamamoto M."/>
            <person name="Yamamoto S."/>
            <person name="Yamane H."/>
            <person name="Yoshiki S."/>
            <person name="Yoshihara R."/>
            <person name="Yukawa K."/>
            <person name="Zhong H."/>
            <person name="Yano M."/>
            <person name="Yuan Q."/>
            <person name="Ouyang S."/>
            <person name="Liu J."/>
            <person name="Jones K.M."/>
            <person name="Gansberger K."/>
            <person name="Moffat K."/>
            <person name="Hill J."/>
            <person name="Bera J."/>
            <person name="Fadrosh D."/>
            <person name="Jin S."/>
            <person name="Johri S."/>
            <person name="Kim M."/>
            <person name="Overton L."/>
            <person name="Reardon M."/>
            <person name="Tsitrin T."/>
            <person name="Vuong H."/>
            <person name="Weaver B."/>
            <person name="Ciecko A."/>
            <person name="Tallon L."/>
            <person name="Jackson J."/>
            <person name="Pai G."/>
            <person name="Aken S.V."/>
            <person name="Utterback T."/>
            <person name="Reidmuller S."/>
            <person name="Feldblyum T."/>
            <person name="Hsiao J."/>
            <person name="Zismann V."/>
            <person name="Iobst S."/>
            <person name="de Vazeille A.R."/>
            <person name="Buell C.R."/>
            <person name="Ying K."/>
            <person name="Li Y."/>
            <person name="Lu T."/>
            <person name="Huang Y."/>
            <person name="Zhao Q."/>
            <person name="Feng Q."/>
            <person name="Zhang L."/>
            <person name="Zhu J."/>
            <person name="Weng Q."/>
            <person name="Mu J."/>
            <person name="Lu Y."/>
            <person name="Fan D."/>
            <person name="Liu Y."/>
            <person name="Guan J."/>
            <person name="Zhang Y."/>
            <person name="Yu S."/>
            <person name="Liu X."/>
            <person name="Zhang Y."/>
            <person name="Hong G."/>
            <person name="Han B."/>
            <person name="Choisne N."/>
            <person name="Demange N."/>
            <person name="Orjeda G."/>
            <person name="Samain S."/>
            <person name="Cattolico L."/>
            <person name="Pelletier E."/>
            <person name="Couloux A."/>
            <person name="Segurens B."/>
            <person name="Wincker P."/>
            <person name="D'Hont A."/>
            <person name="Scarpelli C."/>
            <person name="Weissenbach J."/>
            <person name="Salanoubat M."/>
            <person name="Quetier F."/>
            <person name="Yu Y."/>
            <person name="Kim H.R."/>
            <person name="Rambo T."/>
            <person name="Currie J."/>
            <person name="Collura K."/>
            <person name="Luo M."/>
            <person name="Yang T."/>
            <person name="Ammiraju J.S.S."/>
            <person name="Engler F."/>
            <person name="Soderlund C."/>
            <person name="Wing R.A."/>
            <person name="Palmer L.E."/>
            <person name="de la Bastide M."/>
            <person name="Spiegel L."/>
            <person name="Nascimento L."/>
            <person name="Zutavern T."/>
            <person name="O'Shaughnessy A."/>
            <person name="Dike S."/>
            <person name="Dedhia N."/>
            <person name="Preston R."/>
            <person name="Balija V."/>
            <person name="McCombie W.R."/>
            <person name="Chow T."/>
            <person name="Chen H."/>
            <person name="Chung M."/>
            <person name="Chen C."/>
            <person name="Shaw J."/>
            <person name="Wu H."/>
            <person name="Hsiao K."/>
            <person name="Chao Y."/>
            <person name="Chu M."/>
            <person name="Cheng C."/>
            <person name="Hour A."/>
            <person name="Lee P."/>
            <person name="Lin S."/>
            <person name="Lin Y."/>
            <person name="Liou J."/>
            <person name="Liu S."/>
            <person name="Hsing Y."/>
            <person name="Raghuvanshi S."/>
            <person name="Mohanty A."/>
            <person name="Bharti A.K."/>
            <person name="Gaur A."/>
            <person name="Gupta V."/>
            <person name="Kumar D."/>
            <person name="Ravi V."/>
            <person name="Vij S."/>
            <person name="Kapur A."/>
            <person name="Khurana P."/>
            <person name="Khurana P."/>
            <person name="Khurana J.P."/>
            <person name="Tyagi A.K."/>
            <person name="Gaikwad K."/>
            <person name="Singh A."/>
            <person name="Dalal V."/>
            <person name="Srivastava S."/>
            <person name="Dixit A."/>
            <person name="Pal A.K."/>
            <person name="Ghazi I.A."/>
            <person name="Yadav M."/>
            <person name="Pandit A."/>
            <person name="Bhargava A."/>
            <person name="Sureshbabu K."/>
            <person name="Batra K."/>
            <person name="Sharma T.R."/>
            <person name="Mohapatra T."/>
            <person name="Singh N.K."/>
            <person name="Messing J."/>
            <person name="Nelson A.B."/>
            <person name="Fuks G."/>
            <person name="Kavchok S."/>
            <person name="Keizer G."/>
            <person name="Linton E."/>
            <person name="Llaca V."/>
            <person name="Song R."/>
            <person name="Tanyolac B."/>
            <person name="Young S."/>
            <person name="Ho-Il K."/>
            <person name="Hahn J.H."/>
            <person name="Sangsakoo G."/>
            <person name="Vanavichit A."/>
            <person name="de Mattos Luiz.A.T."/>
            <person name="Zimmer P.D."/>
            <person name="Malone G."/>
            <person name="Dellagostin O."/>
            <person name="de Oliveira A.C."/>
            <person name="Bevan M."/>
            <person name="Bancroft I."/>
            <person name="Minx P."/>
            <person name="Cordum H."/>
            <person name="Wilson R."/>
            <person name="Cheng Z."/>
            <person name="Jin W."/>
            <person name="Jiang J."/>
            <person name="Leong S.A."/>
            <person name="Iwama H."/>
            <person name="Gojobori T."/>
            <person name="Itoh T."/>
            <person name="Niimura Y."/>
            <person name="Fujii Y."/>
            <person name="Habara T."/>
            <person name="Sakai H."/>
            <person name="Sato Y."/>
            <person name="Wilson G."/>
            <person name="Kumar K."/>
            <person name="McCouch S."/>
            <person name="Juretic N."/>
            <person name="Hoen D."/>
            <person name="Wright S."/>
            <person name="Bruskiewich R."/>
            <person name="Bureau T."/>
            <person name="Miyao A."/>
            <person name="Hirochika H."/>
            <person name="Nishikawa T."/>
            <person name="Kadowaki K."/>
            <person name="Sugiura M."/>
            <person name="Burr B."/>
            <person name="Sasaki T."/>
        </authorList>
    </citation>
    <scope>NUCLEOTIDE SEQUENCE [LARGE SCALE GENOMIC DNA]</scope>
    <source>
        <strain evidence="3">cv. Nipponbare</strain>
    </source>
</reference>
<reference evidence="2 3" key="3">
    <citation type="journal article" date="2013" name="Rice">
        <title>Improvement of the Oryza sativa Nipponbare reference genome using next generation sequence and optical map data.</title>
        <authorList>
            <person name="Kawahara Y."/>
            <person name="de la Bastide M."/>
            <person name="Hamilton J.P."/>
            <person name="Kanamori H."/>
            <person name="McCombie W.R."/>
            <person name="Ouyang S."/>
            <person name="Schwartz D.C."/>
            <person name="Tanaka T."/>
            <person name="Wu J."/>
            <person name="Zhou S."/>
            <person name="Childs K.L."/>
            <person name="Davidson R.M."/>
            <person name="Lin H."/>
            <person name="Quesada-Ocampo L."/>
            <person name="Vaillancourt B."/>
            <person name="Sakai H."/>
            <person name="Lee S.S."/>
            <person name="Kim J."/>
            <person name="Numa H."/>
            <person name="Itoh T."/>
            <person name="Buell C.R."/>
            <person name="Matsumoto T."/>
        </authorList>
    </citation>
    <scope>NUCLEOTIDE SEQUENCE [LARGE SCALE GENOMIC DNA]</scope>
    <source>
        <strain evidence="3">cv. Nipponbare</strain>
    </source>
</reference>
<gene>
    <name evidence="2" type="ordered locus">Os03g0432666</name>
    <name evidence="2" type="ORF">OSNPB_030432666</name>
</gene>
<organism evidence="2 3">
    <name type="scientific">Oryza sativa subsp. japonica</name>
    <name type="common">Rice</name>
    <dbReference type="NCBI Taxonomy" id="39947"/>
    <lineage>
        <taxon>Eukaryota</taxon>
        <taxon>Viridiplantae</taxon>
        <taxon>Streptophyta</taxon>
        <taxon>Embryophyta</taxon>
        <taxon>Tracheophyta</taxon>
        <taxon>Spermatophyta</taxon>
        <taxon>Magnoliopsida</taxon>
        <taxon>Liliopsida</taxon>
        <taxon>Poales</taxon>
        <taxon>Poaceae</taxon>
        <taxon>BOP clade</taxon>
        <taxon>Oryzoideae</taxon>
        <taxon>Oryzeae</taxon>
        <taxon>Oryzinae</taxon>
        <taxon>Oryza</taxon>
        <taxon>Oryza sativa</taxon>
    </lineage>
</organism>
<dbReference type="PaxDb" id="39947-A0A0P0VZ56"/>
<reference evidence="2 3" key="2">
    <citation type="journal article" date="2013" name="Plant Cell Physiol.">
        <title>Rice Annotation Project Database (RAP-DB): an integrative and interactive database for rice genomics.</title>
        <authorList>
            <person name="Sakai H."/>
            <person name="Lee S.S."/>
            <person name="Tanaka T."/>
            <person name="Numa H."/>
            <person name="Kim J."/>
            <person name="Kawahara Y."/>
            <person name="Wakimoto H."/>
            <person name="Yang C.C."/>
            <person name="Iwamoto M."/>
            <person name="Abe T."/>
            <person name="Yamada Y."/>
            <person name="Muto A."/>
            <person name="Inokuchi H."/>
            <person name="Ikemura T."/>
            <person name="Matsumoto T."/>
            <person name="Sasaki T."/>
            <person name="Itoh T."/>
        </authorList>
    </citation>
    <scope>NUCLEOTIDE SEQUENCE [LARGE SCALE GENOMIC DNA]</scope>
    <source>
        <strain evidence="3">cv. Nipponbare</strain>
    </source>
</reference>
<feature type="non-terminal residue" evidence="2">
    <location>
        <position position="1"/>
    </location>
</feature>
<keyword evidence="3" id="KW-1185">Reference proteome</keyword>
<dbReference type="Gramene" id="Os03t0432666-00">
    <property type="protein sequence ID" value="Os03t0432666-00"/>
    <property type="gene ID" value="Os03g0432666"/>
</dbReference>
<sequence length="89" mass="9446">SPHSSIVPLSLSSLARRPPPSLPPSLPPIPSDSAPAAGRRRRRRVAAEIPGRRGLPSERDSAQVRAPAAAPGYWWAARLGAVSRTQLLV</sequence>
<dbReference type="Proteomes" id="UP000059680">
    <property type="component" value="Chromosome 3"/>
</dbReference>
<dbReference type="AlphaFoldDB" id="A0A0P0VZ56"/>
<feature type="compositionally biased region" description="Pro residues" evidence="1">
    <location>
        <begin position="17"/>
        <end position="30"/>
    </location>
</feature>
<protein>
    <submittedName>
        <fullName evidence="2">Os03g0432666 protein</fullName>
    </submittedName>
</protein>
<dbReference type="InParanoid" id="A0A0P0VZ56"/>
<evidence type="ECO:0000256" key="1">
    <source>
        <dbReference type="SAM" id="MobiDB-lite"/>
    </source>
</evidence>
<dbReference type="EMBL" id="AP014959">
    <property type="protein sequence ID" value="BAS84828.1"/>
    <property type="molecule type" value="Genomic_DNA"/>
</dbReference>
<proteinExistence type="predicted"/>
<name>A0A0P0VZ56_ORYSJ</name>
<evidence type="ECO:0000313" key="2">
    <source>
        <dbReference type="EMBL" id="BAS84828.1"/>
    </source>
</evidence>
<accession>A0A0P0VZ56</accession>
<feature type="region of interest" description="Disordered" evidence="1">
    <location>
        <begin position="1"/>
        <end position="63"/>
    </location>
</feature>